<evidence type="ECO:0000256" key="7">
    <source>
        <dbReference type="ARBA" id="ARBA00022982"/>
    </source>
</evidence>
<dbReference type="GO" id="GO:0005507">
    <property type="term" value="F:copper ion binding"/>
    <property type="evidence" value="ECO:0007669"/>
    <property type="project" value="InterPro"/>
</dbReference>
<evidence type="ECO:0000256" key="2">
    <source>
        <dbReference type="ARBA" id="ARBA00007866"/>
    </source>
</evidence>
<feature type="transmembrane region" description="Helical" evidence="14">
    <location>
        <begin position="126"/>
        <end position="150"/>
    </location>
</feature>
<dbReference type="InterPro" id="IPR008972">
    <property type="entry name" value="Cupredoxin"/>
</dbReference>
<evidence type="ECO:0000256" key="14">
    <source>
        <dbReference type="SAM" id="Phobius"/>
    </source>
</evidence>
<dbReference type="EMBL" id="JACYFU010000002">
    <property type="protein sequence ID" value="MBD8065654.1"/>
    <property type="molecule type" value="Genomic_DNA"/>
</dbReference>
<dbReference type="InterPro" id="IPR014222">
    <property type="entry name" value="Cyt_c_oxidase_su2"/>
</dbReference>
<evidence type="ECO:0000256" key="13">
    <source>
        <dbReference type="ARBA" id="ARBA00047816"/>
    </source>
</evidence>
<keyword evidence="5 14" id="KW-0812">Transmembrane</keyword>
<evidence type="ECO:0000259" key="15">
    <source>
        <dbReference type="PROSITE" id="PS50857"/>
    </source>
</evidence>
<reference evidence="16" key="1">
    <citation type="submission" date="2020-09" db="EMBL/GenBank/DDBJ databases">
        <title>Genome seq and assembly of Devosia sp.</title>
        <authorList>
            <person name="Chhetri G."/>
        </authorList>
    </citation>
    <scope>NUCLEOTIDE SEQUENCE</scope>
    <source>
        <strain evidence="16">PTR5</strain>
    </source>
</reference>
<dbReference type="PANTHER" id="PTHR22888:SF9">
    <property type="entry name" value="CYTOCHROME C OXIDASE SUBUNIT 2"/>
    <property type="match status" value="1"/>
</dbReference>
<dbReference type="InterPro" id="IPR045187">
    <property type="entry name" value="CcO_II"/>
</dbReference>
<keyword evidence="17" id="KW-1185">Reference proteome</keyword>
<comment type="function">
    <text evidence="11">Subunits I and II form the functional core of the enzyme complex. Electrons originating in cytochrome c are transferred via heme a and Cu(A) to the binuclear center formed by heme a3 and Cu(B).</text>
</comment>
<gene>
    <name evidence="16" type="primary">coxB</name>
    <name evidence="16" type="ORF">IC608_09220</name>
</gene>
<keyword evidence="7" id="KW-0249">Electron transport</keyword>
<feature type="transmembrane region" description="Helical" evidence="14">
    <location>
        <begin position="89"/>
        <end position="114"/>
    </location>
</feature>
<dbReference type="InterPro" id="IPR034236">
    <property type="entry name" value="CuRO_CcO_Caa3_II"/>
</dbReference>
<dbReference type="GO" id="GO:0042773">
    <property type="term" value="P:ATP synthesis coupled electron transport"/>
    <property type="evidence" value="ECO:0007669"/>
    <property type="project" value="TreeGrafter"/>
</dbReference>
<comment type="similarity">
    <text evidence="2">Belongs to the cytochrome c oxidase subunit 2 family.</text>
</comment>
<name>A0A927FV08_9HYPH</name>
<evidence type="ECO:0000256" key="6">
    <source>
        <dbReference type="ARBA" id="ARBA00022723"/>
    </source>
</evidence>
<evidence type="ECO:0000256" key="9">
    <source>
        <dbReference type="ARBA" id="ARBA00023008"/>
    </source>
</evidence>
<sequence length="275" mass="29293">MTCHGDGGANILFGHGTHDGIGVIRPRLGLVPLLGLELLVFSILGLVRHWHWPLARSAVVLATPVLLAGCTGELSALDPAGPRAANLALLWWVMLAGAAVLTALVLALLTMAYLRPHRLAGVTAGQWIVGGGLILPIPILMLLTGTALVLGEQLLPRGEVAYRAEARAEQWAWRFSYPDVPGLPVSETLHIPAGEPVDIAVTSADVIHAFWVPRLGGKIDAIPGHRNVIRLQADEPGIYRGICAEFCGPGHETMQFRVEAHDLETFKSMMAGAAP</sequence>
<accession>A0A927FV08</accession>
<feature type="transmembrane region" description="Helical" evidence="14">
    <location>
        <begin position="28"/>
        <end position="47"/>
    </location>
</feature>
<dbReference type="GO" id="GO:0004129">
    <property type="term" value="F:cytochrome-c oxidase activity"/>
    <property type="evidence" value="ECO:0007669"/>
    <property type="project" value="UniProtKB-EC"/>
</dbReference>
<evidence type="ECO:0000256" key="8">
    <source>
        <dbReference type="ARBA" id="ARBA00022989"/>
    </source>
</evidence>
<comment type="caution">
    <text evidence="16">The sequence shown here is derived from an EMBL/GenBank/DDBJ whole genome shotgun (WGS) entry which is preliminary data.</text>
</comment>
<dbReference type="CDD" id="cd04213">
    <property type="entry name" value="CuRO_CcO_Caa3_II"/>
    <property type="match status" value="1"/>
</dbReference>
<keyword evidence="4" id="KW-0679">Respiratory chain</keyword>
<dbReference type="AlphaFoldDB" id="A0A927FV08"/>
<feature type="transmembrane region" description="Helical" evidence="14">
    <location>
        <begin position="59"/>
        <end position="77"/>
    </location>
</feature>
<dbReference type="SUPFAM" id="SSF49503">
    <property type="entry name" value="Cupredoxins"/>
    <property type="match status" value="1"/>
</dbReference>
<dbReference type="Gene3D" id="2.60.40.420">
    <property type="entry name" value="Cupredoxins - blue copper proteins"/>
    <property type="match status" value="1"/>
</dbReference>
<dbReference type="Pfam" id="PF00116">
    <property type="entry name" value="COX2"/>
    <property type="match status" value="1"/>
</dbReference>
<evidence type="ECO:0000256" key="3">
    <source>
        <dbReference type="ARBA" id="ARBA00022448"/>
    </source>
</evidence>
<dbReference type="InterPro" id="IPR002429">
    <property type="entry name" value="CcO_II-like_C"/>
</dbReference>
<dbReference type="PROSITE" id="PS00078">
    <property type="entry name" value="COX2"/>
    <property type="match status" value="1"/>
</dbReference>
<dbReference type="NCBIfam" id="TIGR02866">
    <property type="entry name" value="CoxB"/>
    <property type="match status" value="1"/>
</dbReference>
<dbReference type="PANTHER" id="PTHR22888">
    <property type="entry name" value="CYTOCHROME C OXIDASE, SUBUNIT II"/>
    <property type="match status" value="1"/>
</dbReference>
<evidence type="ECO:0000256" key="12">
    <source>
        <dbReference type="ARBA" id="ARBA00031399"/>
    </source>
</evidence>
<feature type="domain" description="Cytochrome oxidase subunit II copper A binding" evidence="15">
    <location>
        <begin position="159"/>
        <end position="272"/>
    </location>
</feature>
<protein>
    <recommendedName>
        <fullName evidence="12">Cytochrome aa3 subunit 2</fullName>
    </recommendedName>
</protein>
<evidence type="ECO:0000256" key="1">
    <source>
        <dbReference type="ARBA" id="ARBA00004141"/>
    </source>
</evidence>
<evidence type="ECO:0000256" key="5">
    <source>
        <dbReference type="ARBA" id="ARBA00022692"/>
    </source>
</evidence>
<comment type="subcellular location">
    <subcellularLocation>
        <location evidence="1">Membrane</location>
        <topology evidence="1">Multi-pass membrane protein</topology>
    </subcellularLocation>
</comment>
<evidence type="ECO:0000313" key="17">
    <source>
        <dbReference type="Proteomes" id="UP000654108"/>
    </source>
</evidence>
<dbReference type="Proteomes" id="UP000654108">
    <property type="component" value="Unassembled WGS sequence"/>
</dbReference>
<dbReference type="GO" id="GO:0016020">
    <property type="term" value="C:membrane"/>
    <property type="evidence" value="ECO:0007669"/>
    <property type="project" value="UniProtKB-SubCell"/>
</dbReference>
<evidence type="ECO:0000313" key="16">
    <source>
        <dbReference type="EMBL" id="MBD8065654.1"/>
    </source>
</evidence>
<dbReference type="InterPro" id="IPR001505">
    <property type="entry name" value="Copper_CuA"/>
</dbReference>
<keyword evidence="10 14" id="KW-0472">Membrane</keyword>
<dbReference type="PRINTS" id="PR01166">
    <property type="entry name" value="CYCOXIDASEII"/>
</dbReference>
<dbReference type="PROSITE" id="PS50857">
    <property type="entry name" value="COX2_CUA"/>
    <property type="match status" value="1"/>
</dbReference>
<proteinExistence type="inferred from homology"/>
<keyword evidence="8 14" id="KW-1133">Transmembrane helix</keyword>
<organism evidence="16 17">
    <name type="scientific">Devosia oryzisoli</name>
    <dbReference type="NCBI Taxonomy" id="2774138"/>
    <lineage>
        <taxon>Bacteria</taxon>
        <taxon>Pseudomonadati</taxon>
        <taxon>Pseudomonadota</taxon>
        <taxon>Alphaproteobacteria</taxon>
        <taxon>Hyphomicrobiales</taxon>
        <taxon>Devosiaceae</taxon>
        <taxon>Devosia</taxon>
    </lineage>
</organism>
<evidence type="ECO:0000256" key="4">
    <source>
        <dbReference type="ARBA" id="ARBA00022660"/>
    </source>
</evidence>
<dbReference type="GO" id="GO:0016491">
    <property type="term" value="F:oxidoreductase activity"/>
    <property type="evidence" value="ECO:0007669"/>
    <property type="project" value="InterPro"/>
</dbReference>
<keyword evidence="6" id="KW-0479">Metal-binding</keyword>
<evidence type="ECO:0000256" key="11">
    <source>
        <dbReference type="ARBA" id="ARBA00024688"/>
    </source>
</evidence>
<evidence type="ECO:0000256" key="10">
    <source>
        <dbReference type="ARBA" id="ARBA00023136"/>
    </source>
</evidence>
<keyword evidence="9" id="KW-0186">Copper</keyword>
<comment type="catalytic activity">
    <reaction evidence="13">
        <text>4 Fe(II)-[cytochrome c] + O2 + 8 H(+)(in) = 4 Fe(III)-[cytochrome c] + 2 H2O + 4 H(+)(out)</text>
        <dbReference type="Rhea" id="RHEA:11436"/>
        <dbReference type="Rhea" id="RHEA-COMP:10350"/>
        <dbReference type="Rhea" id="RHEA-COMP:14399"/>
        <dbReference type="ChEBI" id="CHEBI:15377"/>
        <dbReference type="ChEBI" id="CHEBI:15378"/>
        <dbReference type="ChEBI" id="CHEBI:15379"/>
        <dbReference type="ChEBI" id="CHEBI:29033"/>
        <dbReference type="ChEBI" id="CHEBI:29034"/>
        <dbReference type="EC" id="7.1.1.9"/>
    </reaction>
</comment>
<keyword evidence="3" id="KW-0813">Transport</keyword>